<dbReference type="AlphaFoldDB" id="A0A9N8W8D8"/>
<keyword evidence="2" id="KW-0472">Membrane</keyword>
<feature type="region of interest" description="Disordered" evidence="1">
    <location>
        <begin position="1"/>
        <end position="40"/>
    </location>
</feature>
<evidence type="ECO:0000256" key="2">
    <source>
        <dbReference type="SAM" id="Phobius"/>
    </source>
</evidence>
<comment type="caution">
    <text evidence="3">The sequence shown here is derived from an EMBL/GenBank/DDBJ whole genome shotgun (WGS) entry which is preliminary data.</text>
</comment>
<feature type="transmembrane region" description="Helical" evidence="2">
    <location>
        <begin position="99"/>
        <end position="119"/>
    </location>
</feature>
<evidence type="ECO:0000313" key="4">
    <source>
        <dbReference type="Proteomes" id="UP000789572"/>
    </source>
</evidence>
<sequence length="206" mass="22202">MAYNGSPNLQSSTIPSSASSNDGSSYPINSPTGQPTDNTQYIVNDPNVAYAIGPDGNPDLNNPIYVADDGTPVVPMADNPPIIMTPAPPPPQTFWTKEVFIAIFGIVIVLIGGILLGVANSTAKSCVKNCENQYLLNYDFYSSDLDYYDCLSKCQSQYNAMRGSGIALLVIGAIVLLGDGAFKYISLQQVQQSMQQPQMQQMQMQT</sequence>
<organism evidence="3 4">
    <name type="scientific">Paraglomus occultum</name>
    <dbReference type="NCBI Taxonomy" id="144539"/>
    <lineage>
        <taxon>Eukaryota</taxon>
        <taxon>Fungi</taxon>
        <taxon>Fungi incertae sedis</taxon>
        <taxon>Mucoromycota</taxon>
        <taxon>Glomeromycotina</taxon>
        <taxon>Glomeromycetes</taxon>
        <taxon>Paraglomerales</taxon>
        <taxon>Paraglomeraceae</taxon>
        <taxon>Paraglomus</taxon>
    </lineage>
</organism>
<accession>A0A9N8W8D8</accession>
<feature type="transmembrane region" description="Helical" evidence="2">
    <location>
        <begin position="166"/>
        <end position="185"/>
    </location>
</feature>
<keyword evidence="2" id="KW-1133">Transmembrane helix</keyword>
<name>A0A9N8W8D8_9GLOM</name>
<keyword evidence="2" id="KW-0812">Transmembrane</keyword>
<dbReference type="EMBL" id="CAJVPJ010000106">
    <property type="protein sequence ID" value="CAG8478617.1"/>
    <property type="molecule type" value="Genomic_DNA"/>
</dbReference>
<protein>
    <submittedName>
        <fullName evidence="3">6736_t:CDS:1</fullName>
    </submittedName>
</protein>
<evidence type="ECO:0000313" key="3">
    <source>
        <dbReference type="EMBL" id="CAG8478617.1"/>
    </source>
</evidence>
<reference evidence="3" key="1">
    <citation type="submission" date="2021-06" db="EMBL/GenBank/DDBJ databases">
        <authorList>
            <person name="Kallberg Y."/>
            <person name="Tangrot J."/>
            <person name="Rosling A."/>
        </authorList>
    </citation>
    <scope>NUCLEOTIDE SEQUENCE</scope>
    <source>
        <strain evidence="3">IA702</strain>
    </source>
</reference>
<evidence type="ECO:0000256" key="1">
    <source>
        <dbReference type="SAM" id="MobiDB-lite"/>
    </source>
</evidence>
<dbReference type="Proteomes" id="UP000789572">
    <property type="component" value="Unassembled WGS sequence"/>
</dbReference>
<gene>
    <name evidence="3" type="ORF">POCULU_LOCUS1420</name>
</gene>
<proteinExistence type="predicted"/>
<keyword evidence="4" id="KW-1185">Reference proteome</keyword>